<dbReference type="PROSITE" id="PS51318">
    <property type="entry name" value="TAT"/>
    <property type="match status" value="1"/>
</dbReference>
<reference evidence="2 3" key="1">
    <citation type="journal article" date="2014" name="Genome Announc.">
        <title>Genome Sequence of Gammaproteobacterial Pseudohaliea rubra Type Strain DSM 19751, Isolated from Coastal Seawater of the Mediterranean Sea.</title>
        <authorList>
            <person name="Spring S."/>
            <person name="Fiebig A."/>
            <person name="Riedel T."/>
            <person name="Goker M."/>
            <person name="Klenk H.P."/>
        </authorList>
    </citation>
    <scope>NUCLEOTIDE SEQUENCE [LARGE SCALE GENOMIC DNA]</scope>
    <source>
        <strain evidence="2 3">DSM 19751</strain>
    </source>
</reference>
<name>A0A095WVE7_9GAMM</name>
<proteinExistence type="predicted"/>
<dbReference type="HOGENOM" id="CLU_1193489_0_0_6"/>
<evidence type="ECO:0000256" key="1">
    <source>
        <dbReference type="SAM" id="MobiDB-lite"/>
    </source>
</evidence>
<evidence type="ECO:0000313" key="2">
    <source>
        <dbReference type="EMBL" id="KGE02599.1"/>
    </source>
</evidence>
<organism evidence="2 3">
    <name type="scientific">Pseudohaliea rubra DSM 19751</name>
    <dbReference type="NCBI Taxonomy" id="1265313"/>
    <lineage>
        <taxon>Bacteria</taxon>
        <taxon>Pseudomonadati</taxon>
        <taxon>Pseudomonadota</taxon>
        <taxon>Gammaproteobacteria</taxon>
        <taxon>Cellvibrionales</taxon>
        <taxon>Halieaceae</taxon>
        <taxon>Pseudohaliea</taxon>
    </lineage>
</organism>
<dbReference type="InterPro" id="IPR006311">
    <property type="entry name" value="TAT_signal"/>
</dbReference>
<dbReference type="Proteomes" id="UP000029640">
    <property type="component" value="Unassembled WGS sequence"/>
</dbReference>
<dbReference type="AlphaFoldDB" id="A0A095WVE7"/>
<protein>
    <submittedName>
        <fullName evidence="2">Uncharacterized protein</fullName>
    </submittedName>
</protein>
<keyword evidence="3" id="KW-1185">Reference proteome</keyword>
<evidence type="ECO:0000313" key="3">
    <source>
        <dbReference type="Proteomes" id="UP000029640"/>
    </source>
</evidence>
<accession>A0A095WVE7</accession>
<sequence length="232" mass="26522">MKRLPFSRKSTTPHSTASEPEPTTENRPRLSRRRFIASSGVGLIAPTASAGRAFPSSNRHITTDTRWVKVWAAIEESHPLFPRYYRDGCSTLWIDFDRLTGACEPVSPNDDIYRWPVANALLNRPEAVPEEWQPEQWPRCLPLPPQDLEWEERAGWVHARQGAEHRWSVPRYVITILNRDILAGLDGSCHGDRRDQLRHHWMHCDLLTGMMVECAADDPLYESSHAAVPVLT</sequence>
<gene>
    <name evidence="2" type="ORF">HRUBRA_02864</name>
</gene>
<comment type="caution">
    <text evidence="2">The sequence shown here is derived from an EMBL/GenBank/DDBJ whole genome shotgun (WGS) entry which is preliminary data.</text>
</comment>
<dbReference type="EMBL" id="AUVB01000089">
    <property type="protein sequence ID" value="KGE02599.1"/>
    <property type="molecule type" value="Genomic_DNA"/>
</dbReference>
<feature type="region of interest" description="Disordered" evidence="1">
    <location>
        <begin position="1"/>
        <end position="31"/>
    </location>
</feature>
<feature type="compositionally biased region" description="Polar residues" evidence="1">
    <location>
        <begin position="8"/>
        <end position="25"/>
    </location>
</feature>